<name>A0A6J4TRP6_9BACT</name>
<dbReference type="EMBL" id="CADCVN010001379">
    <property type="protein sequence ID" value="CAA9530617.1"/>
    <property type="molecule type" value="Genomic_DNA"/>
</dbReference>
<gene>
    <name evidence="1" type="ORF">AVDCRST_MAG96-3532</name>
</gene>
<evidence type="ECO:0000313" key="1">
    <source>
        <dbReference type="EMBL" id="CAA9530617.1"/>
    </source>
</evidence>
<reference evidence="1" key="1">
    <citation type="submission" date="2020-02" db="EMBL/GenBank/DDBJ databases">
        <authorList>
            <person name="Meier V. D."/>
        </authorList>
    </citation>
    <scope>NUCLEOTIDE SEQUENCE</scope>
    <source>
        <strain evidence="1">AVDCRST_MAG96</strain>
    </source>
</reference>
<sequence length="97" mass="11320">MKSIKLTASSCRKFAVEGYDEYMSYTGDRLLNPITDFDVLDKRYRSSDDEQEKLVAFLRLVTRTLSTELYVLTDSKRINFFYALPGSSPVELRYKKN</sequence>
<proteinExistence type="predicted"/>
<accession>A0A6J4TRP6</accession>
<organism evidence="1">
    <name type="scientific">uncultured Segetibacter sp</name>
    <dbReference type="NCBI Taxonomy" id="481133"/>
    <lineage>
        <taxon>Bacteria</taxon>
        <taxon>Pseudomonadati</taxon>
        <taxon>Bacteroidota</taxon>
        <taxon>Chitinophagia</taxon>
        <taxon>Chitinophagales</taxon>
        <taxon>Chitinophagaceae</taxon>
        <taxon>Segetibacter</taxon>
        <taxon>environmental samples</taxon>
    </lineage>
</organism>
<dbReference type="AlphaFoldDB" id="A0A6J4TRP6"/>
<protein>
    <submittedName>
        <fullName evidence="1">Uncharacterized protein</fullName>
    </submittedName>
</protein>